<keyword evidence="2" id="KW-1185">Reference proteome</keyword>
<feature type="non-terminal residue" evidence="1">
    <location>
        <position position="31"/>
    </location>
</feature>
<comment type="caution">
    <text evidence="1">The sequence shown here is derived from an EMBL/GenBank/DDBJ whole genome shotgun (WGS) entry which is preliminary data.</text>
</comment>
<evidence type="ECO:0000313" key="2">
    <source>
        <dbReference type="Proteomes" id="UP000265520"/>
    </source>
</evidence>
<name>A0A392QV39_9FABA</name>
<dbReference type="AlphaFoldDB" id="A0A392QV39"/>
<accession>A0A392QV39</accession>
<dbReference type="EMBL" id="LXQA010163993">
    <property type="protein sequence ID" value="MCI28178.1"/>
    <property type="molecule type" value="Genomic_DNA"/>
</dbReference>
<organism evidence="1 2">
    <name type="scientific">Trifolium medium</name>
    <dbReference type="NCBI Taxonomy" id="97028"/>
    <lineage>
        <taxon>Eukaryota</taxon>
        <taxon>Viridiplantae</taxon>
        <taxon>Streptophyta</taxon>
        <taxon>Embryophyta</taxon>
        <taxon>Tracheophyta</taxon>
        <taxon>Spermatophyta</taxon>
        <taxon>Magnoliopsida</taxon>
        <taxon>eudicotyledons</taxon>
        <taxon>Gunneridae</taxon>
        <taxon>Pentapetalae</taxon>
        <taxon>rosids</taxon>
        <taxon>fabids</taxon>
        <taxon>Fabales</taxon>
        <taxon>Fabaceae</taxon>
        <taxon>Papilionoideae</taxon>
        <taxon>50 kb inversion clade</taxon>
        <taxon>NPAAA clade</taxon>
        <taxon>Hologalegina</taxon>
        <taxon>IRL clade</taxon>
        <taxon>Trifolieae</taxon>
        <taxon>Trifolium</taxon>
    </lineage>
</organism>
<dbReference type="Proteomes" id="UP000265520">
    <property type="component" value="Unassembled WGS sequence"/>
</dbReference>
<reference evidence="1 2" key="1">
    <citation type="journal article" date="2018" name="Front. Plant Sci.">
        <title>Red Clover (Trifolium pratense) and Zigzag Clover (T. medium) - A Picture of Genomic Similarities and Differences.</title>
        <authorList>
            <person name="Dluhosova J."/>
            <person name="Istvanek J."/>
            <person name="Nedelnik J."/>
            <person name="Repkova J."/>
        </authorList>
    </citation>
    <scope>NUCLEOTIDE SEQUENCE [LARGE SCALE GENOMIC DNA]</scope>
    <source>
        <strain evidence="2">cv. 10/8</strain>
        <tissue evidence="1">Leaf</tissue>
    </source>
</reference>
<sequence>METLSGGFGGGGCSRMWLRGWKTEFRGGNQS</sequence>
<protein>
    <submittedName>
        <fullName evidence="1">Uncharacterized protein</fullName>
    </submittedName>
</protein>
<evidence type="ECO:0000313" key="1">
    <source>
        <dbReference type="EMBL" id="MCI28178.1"/>
    </source>
</evidence>
<proteinExistence type="predicted"/>